<protein>
    <submittedName>
        <fullName evidence="2">Uncharacterized protein</fullName>
    </submittedName>
</protein>
<dbReference type="AlphaFoldDB" id="A0A2G8LDP9"/>
<accession>A0A2G8LDP9</accession>
<dbReference type="PANTHER" id="PTHR47018:SF3">
    <property type="entry name" value="MYCBP-ASSOCIATED PROTEIN"/>
    <property type="match status" value="1"/>
</dbReference>
<organism evidence="2 3">
    <name type="scientific">Stichopus japonicus</name>
    <name type="common">Sea cucumber</name>
    <dbReference type="NCBI Taxonomy" id="307972"/>
    <lineage>
        <taxon>Eukaryota</taxon>
        <taxon>Metazoa</taxon>
        <taxon>Echinodermata</taxon>
        <taxon>Eleutherozoa</taxon>
        <taxon>Echinozoa</taxon>
        <taxon>Holothuroidea</taxon>
        <taxon>Aspidochirotacea</taxon>
        <taxon>Aspidochirotida</taxon>
        <taxon>Stichopodidae</taxon>
        <taxon>Apostichopus</taxon>
    </lineage>
</organism>
<feature type="region of interest" description="Disordered" evidence="1">
    <location>
        <begin position="1"/>
        <end position="22"/>
    </location>
</feature>
<dbReference type="Proteomes" id="UP000230750">
    <property type="component" value="Unassembled WGS sequence"/>
</dbReference>
<evidence type="ECO:0000313" key="2">
    <source>
        <dbReference type="EMBL" id="PIK58371.1"/>
    </source>
</evidence>
<feature type="compositionally biased region" description="Low complexity" evidence="1">
    <location>
        <begin position="393"/>
        <end position="405"/>
    </location>
</feature>
<comment type="caution">
    <text evidence="2">The sequence shown here is derived from an EMBL/GenBank/DDBJ whole genome shotgun (WGS) entry which is preliminary data.</text>
</comment>
<proteinExistence type="predicted"/>
<gene>
    <name evidence="2" type="ORF">BSL78_04688</name>
</gene>
<feature type="compositionally biased region" description="Low complexity" evidence="1">
    <location>
        <begin position="361"/>
        <end position="382"/>
    </location>
</feature>
<sequence length="711" mass="79972">MAEMKQEKQAFDSKNEPQSSYWQEEKDVHAKAFDALTCYIEETIITNRGVLLLTDVNNQYQALVRETGGVEFIDAAPSAQKLEMKVSKQFGDRIIIIKGMTKRGNIMYSAMLTTEEALRKQHDQVTDIKVQIRNVAFMLREAISKAENRKLPENLTLEDVYKGEVDVPELVSEFFKYLIGGPDPRSWNQPSKQRRVNSISQDVIFAATSGQKKPCKQLVIGMALKSLTGSRKVVEIINRLGHCVSYHVTEELETELSFEAKKDQNTTPYGMNLSAEFGTGTVWDYFDRFVETQSVKDTLHDTVGIAYQISVVSPATLVEPPFVSAQETSHVLRSSSSPATPSVVSPATVVEPPSLSAQEMSHASRSSPSPATSSLVSSATVVEPPSVTTQETSNASRSSSSLATVSACERSPTAASWSPVFTKRRRSYEPTGLNIAPYRRKPKLMSSKLMPLNDPRRKKYEVMQHAETWKKDFLWMADVSQNEDTPMWVGWNAMVISRDDCLQKIWYLPQLNQSPTYNAFVVETLRRSLCIATESGKHSIAVTYDLAIAKLAMRIQSEEQPAFENVFVALGSFLIELVLFSAFGKVIEESGGPQILNECGLQAKGSVNGFTKGKNYKRCKRVHEFLALTMEMLHFKSFLSTKENASDIRSIIQQELVTITQQKNLDSHDFSKEMDYMFQQYKAYSVSTQSGKNGKTAQFWFNYIKMIRLYH</sequence>
<evidence type="ECO:0000256" key="1">
    <source>
        <dbReference type="SAM" id="MobiDB-lite"/>
    </source>
</evidence>
<reference evidence="2 3" key="1">
    <citation type="journal article" date="2017" name="PLoS Biol.">
        <title>The sea cucumber genome provides insights into morphological evolution and visceral regeneration.</title>
        <authorList>
            <person name="Zhang X."/>
            <person name="Sun L."/>
            <person name="Yuan J."/>
            <person name="Sun Y."/>
            <person name="Gao Y."/>
            <person name="Zhang L."/>
            <person name="Li S."/>
            <person name="Dai H."/>
            <person name="Hamel J.F."/>
            <person name="Liu C."/>
            <person name="Yu Y."/>
            <person name="Liu S."/>
            <person name="Lin W."/>
            <person name="Guo K."/>
            <person name="Jin S."/>
            <person name="Xu P."/>
            <person name="Storey K.B."/>
            <person name="Huan P."/>
            <person name="Zhang T."/>
            <person name="Zhou Y."/>
            <person name="Zhang J."/>
            <person name="Lin C."/>
            <person name="Li X."/>
            <person name="Xing L."/>
            <person name="Huo D."/>
            <person name="Sun M."/>
            <person name="Wang L."/>
            <person name="Mercier A."/>
            <person name="Li F."/>
            <person name="Yang H."/>
            <person name="Xiang J."/>
        </authorList>
    </citation>
    <scope>NUCLEOTIDE SEQUENCE [LARGE SCALE GENOMIC DNA]</scope>
    <source>
        <strain evidence="2">Shaxun</strain>
        <tissue evidence="2">Muscle</tissue>
    </source>
</reference>
<dbReference type="EMBL" id="MRZV01000114">
    <property type="protein sequence ID" value="PIK58371.1"/>
    <property type="molecule type" value="Genomic_DNA"/>
</dbReference>
<feature type="region of interest" description="Disordered" evidence="1">
    <location>
        <begin position="354"/>
        <end position="405"/>
    </location>
</feature>
<dbReference type="PANTHER" id="PTHR47018">
    <property type="entry name" value="CXC DOMAIN-CONTAINING PROTEIN-RELATED"/>
    <property type="match status" value="1"/>
</dbReference>
<evidence type="ECO:0000313" key="3">
    <source>
        <dbReference type="Proteomes" id="UP000230750"/>
    </source>
</evidence>
<feature type="compositionally biased region" description="Basic and acidic residues" evidence="1">
    <location>
        <begin position="1"/>
        <end position="15"/>
    </location>
</feature>
<keyword evidence="3" id="KW-1185">Reference proteome</keyword>
<name>A0A2G8LDP9_STIJA</name>
<dbReference type="OrthoDB" id="8060926at2759"/>